<gene>
    <name evidence="1" type="ORF">G7K_1679-t1</name>
</gene>
<organism evidence="1 2">
    <name type="scientific">Saitoella complicata (strain BCRC 22490 / CBS 7301 / JCM 7358 / NBRC 10748 / NRRL Y-17804)</name>
    <dbReference type="NCBI Taxonomy" id="698492"/>
    <lineage>
        <taxon>Eukaryota</taxon>
        <taxon>Fungi</taxon>
        <taxon>Dikarya</taxon>
        <taxon>Ascomycota</taxon>
        <taxon>Taphrinomycotina</taxon>
        <taxon>Taphrinomycotina incertae sedis</taxon>
        <taxon>Saitoella</taxon>
    </lineage>
</organism>
<keyword evidence="2" id="KW-1185">Reference proteome</keyword>
<reference evidence="1 2" key="1">
    <citation type="journal article" date="2011" name="J. Gen. Appl. Microbiol.">
        <title>Draft genome sequencing of the enigmatic yeast Saitoella complicata.</title>
        <authorList>
            <person name="Nishida H."/>
            <person name="Hamamoto M."/>
            <person name="Sugiyama J."/>
        </authorList>
    </citation>
    <scope>NUCLEOTIDE SEQUENCE [LARGE SCALE GENOMIC DNA]</scope>
    <source>
        <strain evidence="1 2">NRRL Y-17804</strain>
    </source>
</reference>
<reference evidence="1 2" key="2">
    <citation type="journal article" date="2014" name="J. Gen. Appl. Microbiol.">
        <title>The early diverging ascomycetous budding yeast Saitoella complicata has three histone deacetylases belonging to the Clr6, Hos2, and Rpd3 lineages.</title>
        <authorList>
            <person name="Nishida H."/>
            <person name="Matsumoto T."/>
            <person name="Kondo S."/>
            <person name="Hamamoto M."/>
            <person name="Yoshikawa H."/>
        </authorList>
    </citation>
    <scope>NUCLEOTIDE SEQUENCE [LARGE SCALE GENOMIC DNA]</scope>
    <source>
        <strain evidence="1 2">NRRL Y-17804</strain>
    </source>
</reference>
<sequence>MSPISNAPKFRLPKLKVKPARPEIRKPCAVEMASLLSCWASSGGPDAEMSTGANDDDHQLPSGASIKVSLNACVRSMGVGAAEIEGVVEILLLFGFIGVMFWKALCRSCCRGCFIHCIII</sequence>
<evidence type="ECO:0000313" key="1">
    <source>
        <dbReference type="EMBL" id="GAO47472.1"/>
    </source>
</evidence>
<evidence type="ECO:0000313" key="2">
    <source>
        <dbReference type="Proteomes" id="UP000033140"/>
    </source>
</evidence>
<dbReference type="Proteomes" id="UP000033140">
    <property type="component" value="Unassembled WGS sequence"/>
</dbReference>
<dbReference type="EMBL" id="BACD03000009">
    <property type="protein sequence ID" value="GAO47472.1"/>
    <property type="molecule type" value="Genomic_DNA"/>
</dbReference>
<protein>
    <submittedName>
        <fullName evidence="1">Uncharacterized protein</fullName>
    </submittedName>
</protein>
<reference evidence="1 2" key="3">
    <citation type="journal article" date="2015" name="Genome Announc.">
        <title>Draft Genome Sequence of the Archiascomycetous Yeast Saitoella complicata.</title>
        <authorList>
            <person name="Yamauchi K."/>
            <person name="Kondo S."/>
            <person name="Hamamoto M."/>
            <person name="Takahashi Y."/>
            <person name="Ogura Y."/>
            <person name="Hayashi T."/>
            <person name="Nishida H."/>
        </authorList>
    </citation>
    <scope>NUCLEOTIDE SEQUENCE [LARGE SCALE GENOMIC DNA]</scope>
    <source>
        <strain evidence="1 2">NRRL Y-17804</strain>
    </source>
</reference>
<accession>A0A0E9NC84</accession>
<dbReference type="AlphaFoldDB" id="A0A0E9NC84"/>
<comment type="caution">
    <text evidence="1">The sequence shown here is derived from an EMBL/GenBank/DDBJ whole genome shotgun (WGS) entry which is preliminary data.</text>
</comment>
<name>A0A0E9NC84_SAICN</name>
<proteinExistence type="predicted"/>